<feature type="compositionally biased region" description="Basic and acidic residues" evidence="1">
    <location>
        <begin position="90"/>
        <end position="125"/>
    </location>
</feature>
<accession>B7QEI3</accession>
<evidence type="ECO:0000256" key="1">
    <source>
        <dbReference type="SAM" id="MobiDB-lite"/>
    </source>
</evidence>
<dbReference type="EnsemblMetazoa" id="ISCW012824-RA">
    <property type="protein sequence ID" value="ISCW012824-PA"/>
    <property type="gene ID" value="ISCW012824"/>
</dbReference>
<reference evidence="2 4" key="1">
    <citation type="submission" date="2008-03" db="EMBL/GenBank/DDBJ databases">
        <title>Annotation of Ixodes scapularis.</title>
        <authorList>
            <consortium name="Ixodes scapularis Genome Project Consortium"/>
            <person name="Caler E."/>
            <person name="Hannick L.I."/>
            <person name="Bidwell S."/>
            <person name="Joardar V."/>
            <person name="Thiagarajan M."/>
            <person name="Amedeo P."/>
            <person name="Galinsky K.J."/>
            <person name="Schobel S."/>
            <person name="Inman J."/>
            <person name="Hostetler J."/>
            <person name="Miller J."/>
            <person name="Hammond M."/>
            <person name="Megy K."/>
            <person name="Lawson D."/>
            <person name="Kodira C."/>
            <person name="Sutton G."/>
            <person name="Meyer J."/>
            <person name="Hill C.A."/>
            <person name="Birren B."/>
            <person name="Nene V."/>
            <person name="Collins F."/>
            <person name="Alarcon-Chaidez F."/>
            <person name="Wikel S."/>
            <person name="Strausberg R."/>
        </authorList>
    </citation>
    <scope>NUCLEOTIDE SEQUENCE [LARGE SCALE GENOMIC DNA]</scope>
    <source>
        <strain evidence="4">Wikel</strain>
        <strain evidence="2">Wikel colony</strain>
    </source>
</reference>
<feature type="non-terminal residue" evidence="2">
    <location>
        <position position="1"/>
    </location>
</feature>
<proteinExistence type="predicted"/>
<organism>
    <name type="scientific">Ixodes scapularis</name>
    <name type="common">Black-legged tick</name>
    <name type="synonym">Deer tick</name>
    <dbReference type="NCBI Taxonomy" id="6945"/>
    <lineage>
        <taxon>Eukaryota</taxon>
        <taxon>Metazoa</taxon>
        <taxon>Ecdysozoa</taxon>
        <taxon>Arthropoda</taxon>
        <taxon>Chelicerata</taxon>
        <taxon>Arachnida</taxon>
        <taxon>Acari</taxon>
        <taxon>Parasitiformes</taxon>
        <taxon>Ixodida</taxon>
        <taxon>Ixodoidea</taxon>
        <taxon>Ixodidae</taxon>
        <taxon>Ixodinae</taxon>
        <taxon>Ixodes</taxon>
    </lineage>
</organism>
<dbReference type="InParanoid" id="B7QEI3"/>
<name>B7QEI3_IXOSC</name>
<sequence length="125" mass="13530">NNRARDNPHSPKEKKPTRSTSDLGRPAGGIERHGSSQAVGTESHPAGIRGGEQSQRRRDGQPILHGRRGRSAGTMETCKDGAADGTRFITVREKSARGEEQEEERSSGEETKKNSKPDDVAMPKG</sequence>
<dbReference type="AlphaFoldDB" id="B7QEI3"/>
<keyword evidence="4" id="KW-1185">Reference proteome</keyword>
<dbReference type="PaxDb" id="6945-B7QEI3"/>
<evidence type="ECO:0000313" key="4">
    <source>
        <dbReference type="Proteomes" id="UP000001555"/>
    </source>
</evidence>
<protein>
    <submittedName>
        <fullName evidence="2 3">Uncharacterized protein</fullName>
    </submittedName>
</protein>
<dbReference type="EMBL" id="ABJB010695500">
    <property type="status" value="NOT_ANNOTATED_CDS"/>
    <property type="molecule type" value="Genomic_DNA"/>
</dbReference>
<reference evidence="3" key="2">
    <citation type="submission" date="2020-05" db="UniProtKB">
        <authorList>
            <consortium name="EnsemblMetazoa"/>
        </authorList>
    </citation>
    <scope>IDENTIFICATION</scope>
    <source>
        <strain evidence="3">wikel</strain>
    </source>
</reference>
<evidence type="ECO:0000313" key="3">
    <source>
        <dbReference type="EnsemblMetazoa" id="ISCW012824-PA"/>
    </source>
</evidence>
<dbReference type="Proteomes" id="UP000001555">
    <property type="component" value="Unassembled WGS sequence"/>
</dbReference>
<feature type="non-terminal residue" evidence="2">
    <location>
        <position position="125"/>
    </location>
</feature>
<gene>
    <name evidence="2" type="ORF">IscW_ISCW012824</name>
</gene>
<feature type="compositionally biased region" description="Basic and acidic residues" evidence="1">
    <location>
        <begin position="1"/>
        <end position="16"/>
    </location>
</feature>
<dbReference type="HOGENOM" id="CLU_1998225_0_0_1"/>
<dbReference type="EMBL" id="DS921196">
    <property type="protein sequence ID" value="EEC17255.1"/>
    <property type="molecule type" value="Genomic_DNA"/>
</dbReference>
<feature type="region of interest" description="Disordered" evidence="1">
    <location>
        <begin position="1"/>
        <end position="125"/>
    </location>
</feature>
<evidence type="ECO:0000313" key="2">
    <source>
        <dbReference type="EMBL" id="EEC17255.1"/>
    </source>
</evidence>
<dbReference type="VEuPathDB" id="VectorBase:ISCW012824"/>